<reference evidence="1 2" key="1">
    <citation type="submission" date="2018-06" db="EMBL/GenBank/DDBJ databases">
        <authorList>
            <consortium name="Pathogen Informatics"/>
            <person name="Doyle S."/>
        </authorList>
    </citation>
    <scope>NUCLEOTIDE SEQUENCE [LARGE SCALE GENOMIC DNA]</scope>
    <source>
        <strain evidence="1 2">NCTC10718</strain>
    </source>
</reference>
<dbReference type="Proteomes" id="UP000254332">
    <property type="component" value="Unassembled WGS sequence"/>
</dbReference>
<protein>
    <submittedName>
        <fullName evidence="1">Uncharacterized protein</fullName>
    </submittedName>
</protein>
<name>A0A379SG81_SALER</name>
<gene>
    <name evidence="1" type="ORF">NCTC10718_05069</name>
</gene>
<evidence type="ECO:0000313" key="1">
    <source>
        <dbReference type="EMBL" id="SUG27741.1"/>
    </source>
</evidence>
<accession>A0A379SG81</accession>
<sequence length="59" mass="6743">MNYYVCRYADNKGKHNVHSGNCPHIPDINSRLYLGDFDCCQQAVKVAVELGFLKVNGYY</sequence>
<evidence type="ECO:0000313" key="2">
    <source>
        <dbReference type="Proteomes" id="UP000254332"/>
    </source>
</evidence>
<dbReference type="AlphaFoldDB" id="A0A379SG81"/>
<organism evidence="1 2">
    <name type="scientific">Salmonella enterica</name>
    <name type="common">Salmonella choleraesuis</name>
    <dbReference type="NCBI Taxonomy" id="28901"/>
    <lineage>
        <taxon>Bacteria</taxon>
        <taxon>Pseudomonadati</taxon>
        <taxon>Pseudomonadota</taxon>
        <taxon>Gammaproteobacteria</taxon>
        <taxon>Enterobacterales</taxon>
        <taxon>Enterobacteriaceae</taxon>
        <taxon>Salmonella</taxon>
    </lineage>
</organism>
<dbReference type="EMBL" id="UGWQ01000004">
    <property type="protein sequence ID" value="SUG27741.1"/>
    <property type="molecule type" value="Genomic_DNA"/>
</dbReference>
<proteinExistence type="predicted"/>